<keyword evidence="1" id="KW-1133">Transmembrane helix</keyword>
<evidence type="ECO:0008006" key="4">
    <source>
        <dbReference type="Google" id="ProtNLM"/>
    </source>
</evidence>
<sequence length="124" mass="14261">MEDKYTDFEEYDISDLELIINEQRDLYSEEEIERAKELLERKKHEEISNRNTTADLSIKDVDRMFTMLCICALLSPLCGIVSCVGVGIKCSARLRRYMKTLIAATIVSLILRVFLAYGGIMPFI</sequence>
<dbReference type="OrthoDB" id="1822586at2"/>
<keyword evidence="1" id="KW-0812">Transmembrane</keyword>
<dbReference type="Proteomes" id="UP000006919">
    <property type="component" value="Chromosome"/>
</dbReference>
<evidence type="ECO:0000313" key="3">
    <source>
        <dbReference type="Proteomes" id="UP000006919"/>
    </source>
</evidence>
<feature type="transmembrane region" description="Helical" evidence="1">
    <location>
        <begin position="65"/>
        <end position="88"/>
    </location>
</feature>
<dbReference type="RefSeq" id="WP_013499080.1">
    <property type="nucleotide sequence ID" value="NC_014833.1"/>
</dbReference>
<protein>
    <recommendedName>
        <fullName evidence="4">Transmembrane protein</fullName>
    </recommendedName>
</protein>
<name>E6UEU8_RUMA7</name>
<dbReference type="AlphaFoldDB" id="E6UEU8"/>
<dbReference type="STRING" id="697329.Rumal_2467"/>
<keyword evidence="1" id="KW-0472">Membrane</keyword>
<dbReference type="EMBL" id="CP002403">
    <property type="protein sequence ID" value="ADU22947.1"/>
    <property type="molecule type" value="Genomic_DNA"/>
</dbReference>
<proteinExistence type="predicted"/>
<evidence type="ECO:0000313" key="2">
    <source>
        <dbReference type="EMBL" id="ADU22947.1"/>
    </source>
</evidence>
<organism evidence="2 3">
    <name type="scientific">Ruminococcus albus (strain ATCC 27210 / DSM 20455 / JCM 14654 / NCDO 2250 / 7)</name>
    <dbReference type="NCBI Taxonomy" id="697329"/>
    <lineage>
        <taxon>Bacteria</taxon>
        <taxon>Bacillati</taxon>
        <taxon>Bacillota</taxon>
        <taxon>Clostridia</taxon>
        <taxon>Eubacteriales</taxon>
        <taxon>Oscillospiraceae</taxon>
        <taxon>Ruminococcus</taxon>
    </lineage>
</organism>
<accession>E6UEU8</accession>
<dbReference type="HOGENOM" id="CLU_2002223_0_0_9"/>
<reference evidence="2 3" key="1">
    <citation type="journal article" date="2011" name="J. Bacteriol.">
        <title>Complete genome of the cellulolytic ruminal bacterium Ruminococcus albus 7.</title>
        <authorList>
            <person name="Suen G."/>
            <person name="Stevenson D.M."/>
            <person name="Bruce D.C."/>
            <person name="Chertkov O."/>
            <person name="Copeland A."/>
            <person name="Cheng J.F."/>
            <person name="Detter C."/>
            <person name="Detter J.C."/>
            <person name="Goodwin L.A."/>
            <person name="Han C.S."/>
            <person name="Hauser L.J."/>
            <person name="Ivanova N.N."/>
            <person name="Kyrpides N.C."/>
            <person name="Land M.L."/>
            <person name="Lapidus A."/>
            <person name="Lucas S."/>
            <person name="Ovchinnikova G."/>
            <person name="Pitluck S."/>
            <person name="Tapia R."/>
            <person name="Woyke T."/>
            <person name="Boyum J."/>
            <person name="Mead D."/>
            <person name="Weimer P.J."/>
        </authorList>
    </citation>
    <scope>NUCLEOTIDE SEQUENCE [LARGE SCALE GENOMIC DNA]</scope>
    <source>
        <strain evidence="3">ATCC 27210 / DSM 20455 / JCM 14654 / NCDO 2250 / 7</strain>
    </source>
</reference>
<evidence type="ECO:0000256" key="1">
    <source>
        <dbReference type="SAM" id="Phobius"/>
    </source>
</evidence>
<dbReference type="KEGG" id="ral:Rumal_2467"/>
<gene>
    <name evidence="2" type="ordered locus">Rumal_2467</name>
</gene>
<feature type="transmembrane region" description="Helical" evidence="1">
    <location>
        <begin position="100"/>
        <end position="120"/>
    </location>
</feature>